<dbReference type="SUPFAM" id="SSF52047">
    <property type="entry name" value="RNI-like"/>
    <property type="match status" value="1"/>
</dbReference>
<proteinExistence type="predicted"/>
<sequence length="346" mass="39276">MRHRRSAVGRIVIGTESLTSLTLNFFGPPPRRPITIDPSLCPQLKVLEVRNGVELTICGLHTHFLKNLDSLCLHVKANRDIPILQQLLAASFNIRCLEIRVWMVLVPRASTVETTLLFPSLTHLTISSGNPSLTLQFFEWLECPSLTHFAFSALQYIDDLQVTNEFLLGFERFLFRARPRLRCLALQVYRHWNWQLFCTRRDDSDMPSQASSKECARLLRRILGTLGGLESLRLSGVIVDEKLVEDMTFLKGGDGVNTGVPCPRLKTLDVSCEHLSVSPRTLVEMITSRFSPGGTLKSVCMCLPSDYEKIEETRREELENFVNETIDFTIKYYMPPESASLILGME</sequence>
<dbReference type="Proteomes" id="UP000053477">
    <property type="component" value="Unassembled WGS sequence"/>
</dbReference>
<keyword evidence="2" id="KW-1185">Reference proteome</keyword>
<dbReference type="Gene3D" id="3.80.10.10">
    <property type="entry name" value="Ribonuclease Inhibitor"/>
    <property type="match status" value="1"/>
</dbReference>
<name>A0A0H2RJ27_9AGAM</name>
<organism evidence="1 2">
    <name type="scientific">Schizopora paradoxa</name>
    <dbReference type="NCBI Taxonomy" id="27342"/>
    <lineage>
        <taxon>Eukaryota</taxon>
        <taxon>Fungi</taxon>
        <taxon>Dikarya</taxon>
        <taxon>Basidiomycota</taxon>
        <taxon>Agaricomycotina</taxon>
        <taxon>Agaricomycetes</taxon>
        <taxon>Hymenochaetales</taxon>
        <taxon>Schizoporaceae</taxon>
        <taxon>Schizopora</taxon>
    </lineage>
</organism>
<reference evidence="1 2" key="1">
    <citation type="submission" date="2015-04" db="EMBL/GenBank/DDBJ databases">
        <title>Complete genome sequence of Schizopora paradoxa KUC8140, a cosmopolitan wood degrader in East Asia.</title>
        <authorList>
            <consortium name="DOE Joint Genome Institute"/>
            <person name="Min B."/>
            <person name="Park H."/>
            <person name="Jang Y."/>
            <person name="Kim J.-J."/>
            <person name="Kim K.H."/>
            <person name="Pangilinan J."/>
            <person name="Lipzen A."/>
            <person name="Riley R."/>
            <person name="Grigoriev I.V."/>
            <person name="Spatafora J.W."/>
            <person name="Choi I.-G."/>
        </authorList>
    </citation>
    <scope>NUCLEOTIDE SEQUENCE [LARGE SCALE GENOMIC DNA]</scope>
    <source>
        <strain evidence="1 2">KUC8140</strain>
    </source>
</reference>
<evidence type="ECO:0008006" key="3">
    <source>
        <dbReference type="Google" id="ProtNLM"/>
    </source>
</evidence>
<dbReference type="EMBL" id="KQ085996">
    <property type="protein sequence ID" value="KLO11627.1"/>
    <property type="molecule type" value="Genomic_DNA"/>
</dbReference>
<dbReference type="AlphaFoldDB" id="A0A0H2RJ27"/>
<evidence type="ECO:0000313" key="1">
    <source>
        <dbReference type="EMBL" id="KLO11627.1"/>
    </source>
</evidence>
<gene>
    <name evidence="1" type="ORF">SCHPADRAFT_464258</name>
</gene>
<dbReference type="InParanoid" id="A0A0H2RJ27"/>
<protein>
    <recommendedName>
        <fullName evidence="3">F-box domain-containing protein</fullName>
    </recommendedName>
</protein>
<dbReference type="InterPro" id="IPR032675">
    <property type="entry name" value="LRR_dom_sf"/>
</dbReference>
<evidence type="ECO:0000313" key="2">
    <source>
        <dbReference type="Proteomes" id="UP000053477"/>
    </source>
</evidence>
<accession>A0A0H2RJ27</accession>